<comment type="similarity">
    <text evidence="1">Belongs to the MlaA family.</text>
</comment>
<name>A0A1I6GQ83_9GAMM</name>
<feature type="chain" id="PRO_5011734049" evidence="4">
    <location>
        <begin position="21"/>
        <end position="243"/>
    </location>
</feature>
<dbReference type="PROSITE" id="PS51257">
    <property type="entry name" value="PROKAR_LIPOPROTEIN"/>
    <property type="match status" value="1"/>
</dbReference>
<dbReference type="Proteomes" id="UP000199424">
    <property type="component" value="Unassembled WGS sequence"/>
</dbReference>
<evidence type="ECO:0000256" key="3">
    <source>
        <dbReference type="SAM" id="MobiDB-lite"/>
    </source>
</evidence>
<accession>A0A1I6GQ83</accession>
<evidence type="ECO:0000313" key="5">
    <source>
        <dbReference type="EMBL" id="SFR44261.1"/>
    </source>
</evidence>
<keyword evidence="5" id="KW-0449">Lipoprotein</keyword>
<feature type="compositionally biased region" description="Acidic residues" evidence="3">
    <location>
        <begin position="231"/>
        <end position="243"/>
    </location>
</feature>
<sequence>MNKFIAIAAVVLLASGCASAPQDDPWADERDPFEQVNRDVWDFNEELDDAVIRPAAKAYSHVPKPVRKGLSNAVENLDEVSSLVNNALQGKAVDAGVSFWRFAINSTVGVLGIFDVATEMGIERREEGFGEVLASYGVADGPYLMLPGLGPTVVVDRGGDVVDGMYFPLDNINGPASVARWMIKGLEARIQLMDLEPMLEESLDPYSFVKESYFQRWQDKVYDGNPPAPPQEEELDDDFYDQF</sequence>
<dbReference type="PRINTS" id="PR01805">
    <property type="entry name" value="VACJLIPOPROT"/>
</dbReference>
<keyword evidence="2 4" id="KW-0732">Signal</keyword>
<dbReference type="PANTHER" id="PTHR30035">
    <property type="entry name" value="LIPOPROTEIN VACJ-RELATED"/>
    <property type="match status" value="1"/>
</dbReference>
<evidence type="ECO:0000256" key="2">
    <source>
        <dbReference type="ARBA" id="ARBA00022729"/>
    </source>
</evidence>
<dbReference type="GO" id="GO:0016020">
    <property type="term" value="C:membrane"/>
    <property type="evidence" value="ECO:0007669"/>
    <property type="project" value="InterPro"/>
</dbReference>
<evidence type="ECO:0000256" key="1">
    <source>
        <dbReference type="ARBA" id="ARBA00010634"/>
    </source>
</evidence>
<protein>
    <submittedName>
        <fullName evidence="5">Phospholipid-binding lipoprotein MlaA</fullName>
    </submittedName>
</protein>
<dbReference type="EMBL" id="FOYU01000001">
    <property type="protein sequence ID" value="SFR44261.1"/>
    <property type="molecule type" value="Genomic_DNA"/>
</dbReference>
<dbReference type="PANTHER" id="PTHR30035:SF3">
    <property type="entry name" value="INTERMEMBRANE PHOSPHOLIPID TRANSPORT SYSTEM LIPOPROTEIN MLAA"/>
    <property type="match status" value="1"/>
</dbReference>
<dbReference type="GO" id="GO:0120010">
    <property type="term" value="P:intermembrane phospholipid transfer"/>
    <property type="evidence" value="ECO:0007669"/>
    <property type="project" value="TreeGrafter"/>
</dbReference>
<dbReference type="InterPro" id="IPR007428">
    <property type="entry name" value="MlaA"/>
</dbReference>
<reference evidence="6" key="1">
    <citation type="submission" date="2016-10" db="EMBL/GenBank/DDBJ databases">
        <authorList>
            <person name="Varghese N."/>
            <person name="Submissions S."/>
        </authorList>
    </citation>
    <scope>NUCLEOTIDE SEQUENCE [LARGE SCALE GENOMIC DNA]</scope>
    <source>
        <strain evidence="6">CGMCC 1.7285</strain>
    </source>
</reference>
<feature type="region of interest" description="Disordered" evidence="3">
    <location>
        <begin position="221"/>
        <end position="243"/>
    </location>
</feature>
<evidence type="ECO:0000256" key="4">
    <source>
        <dbReference type="SAM" id="SignalP"/>
    </source>
</evidence>
<gene>
    <name evidence="5" type="ORF">SAMN04488070_1062</name>
</gene>
<dbReference type="RefSeq" id="WP_092856036.1">
    <property type="nucleotide sequence ID" value="NZ_FOYU01000001.1"/>
</dbReference>
<proteinExistence type="inferred from homology"/>
<evidence type="ECO:0000313" key="6">
    <source>
        <dbReference type="Proteomes" id="UP000199424"/>
    </source>
</evidence>
<organism evidence="5 6">
    <name type="scientific">Pseudidiomarina maritima</name>
    <dbReference type="NCBI Taxonomy" id="519453"/>
    <lineage>
        <taxon>Bacteria</taxon>
        <taxon>Pseudomonadati</taxon>
        <taxon>Pseudomonadota</taxon>
        <taxon>Gammaproteobacteria</taxon>
        <taxon>Alteromonadales</taxon>
        <taxon>Idiomarinaceae</taxon>
        <taxon>Pseudidiomarina</taxon>
    </lineage>
</organism>
<keyword evidence="6" id="KW-1185">Reference proteome</keyword>
<dbReference type="Pfam" id="PF04333">
    <property type="entry name" value="MlaA"/>
    <property type="match status" value="1"/>
</dbReference>
<dbReference type="AlphaFoldDB" id="A0A1I6GQ83"/>
<feature type="signal peptide" evidence="4">
    <location>
        <begin position="1"/>
        <end position="20"/>
    </location>
</feature>